<evidence type="ECO:0000256" key="1">
    <source>
        <dbReference type="SAM" id="MobiDB-lite"/>
    </source>
</evidence>
<accession>A0A8K0JW82</accession>
<feature type="compositionally biased region" description="Basic and acidic residues" evidence="1">
    <location>
        <begin position="36"/>
        <end position="45"/>
    </location>
</feature>
<keyword evidence="3" id="KW-1185">Reference proteome</keyword>
<protein>
    <submittedName>
        <fullName evidence="2">Uncharacterized protein</fullName>
    </submittedName>
</protein>
<sequence length="74" mass="8260">MLSVSSRMTEQTRDRLGQRPCHSSSGEAVCPAMTRGIDHIRDPRLNKMSSSKTSTYQRGGKSNTYEKSDEITPL</sequence>
<dbReference type="OrthoDB" id="7635056at2759"/>
<feature type="region of interest" description="Disordered" evidence="1">
    <location>
        <begin position="1"/>
        <end position="74"/>
    </location>
</feature>
<feature type="compositionally biased region" description="Basic and acidic residues" evidence="1">
    <location>
        <begin position="64"/>
        <end position="74"/>
    </location>
</feature>
<feature type="non-terminal residue" evidence="2">
    <location>
        <position position="74"/>
    </location>
</feature>
<dbReference type="Proteomes" id="UP000792457">
    <property type="component" value="Unassembled WGS sequence"/>
</dbReference>
<dbReference type="AlphaFoldDB" id="A0A8K0JW82"/>
<gene>
    <name evidence="2" type="ORF">J437_LFUL003702</name>
</gene>
<comment type="caution">
    <text evidence="2">The sequence shown here is derived from an EMBL/GenBank/DDBJ whole genome shotgun (WGS) entry which is preliminary data.</text>
</comment>
<proteinExistence type="predicted"/>
<reference evidence="2" key="2">
    <citation type="submission" date="2017-10" db="EMBL/GenBank/DDBJ databases">
        <title>Ladona fulva Genome sequencing and assembly.</title>
        <authorList>
            <person name="Murali S."/>
            <person name="Richards S."/>
            <person name="Bandaranaike D."/>
            <person name="Bellair M."/>
            <person name="Blankenburg K."/>
            <person name="Chao H."/>
            <person name="Dinh H."/>
            <person name="Doddapaneni H."/>
            <person name="Dugan-Rocha S."/>
            <person name="Elkadiri S."/>
            <person name="Gnanaolivu R."/>
            <person name="Hernandez B."/>
            <person name="Skinner E."/>
            <person name="Javaid M."/>
            <person name="Lee S."/>
            <person name="Li M."/>
            <person name="Ming W."/>
            <person name="Munidasa M."/>
            <person name="Muniz J."/>
            <person name="Nguyen L."/>
            <person name="Hughes D."/>
            <person name="Osuji N."/>
            <person name="Pu L.-L."/>
            <person name="Puazo M."/>
            <person name="Qu C."/>
            <person name="Quiroz J."/>
            <person name="Raj R."/>
            <person name="Weissenberger G."/>
            <person name="Xin Y."/>
            <person name="Zou X."/>
            <person name="Han Y."/>
            <person name="Worley K."/>
            <person name="Muzny D."/>
            <person name="Gibbs R."/>
        </authorList>
    </citation>
    <scope>NUCLEOTIDE SEQUENCE</scope>
    <source>
        <strain evidence="2">Sampled in the wild</strain>
    </source>
</reference>
<dbReference type="EMBL" id="KZ308175">
    <property type="protein sequence ID" value="KAG8223816.1"/>
    <property type="molecule type" value="Genomic_DNA"/>
</dbReference>
<organism evidence="2 3">
    <name type="scientific">Ladona fulva</name>
    <name type="common">Scarce chaser dragonfly</name>
    <name type="synonym">Libellula fulva</name>
    <dbReference type="NCBI Taxonomy" id="123851"/>
    <lineage>
        <taxon>Eukaryota</taxon>
        <taxon>Metazoa</taxon>
        <taxon>Ecdysozoa</taxon>
        <taxon>Arthropoda</taxon>
        <taxon>Hexapoda</taxon>
        <taxon>Insecta</taxon>
        <taxon>Pterygota</taxon>
        <taxon>Palaeoptera</taxon>
        <taxon>Odonata</taxon>
        <taxon>Epiprocta</taxon>
        <taxon>Anisoptera</taxon>
        <taxon>Libelluloidea</taxon>
        <taxon>Libellulidae</taxon>
        <taxon>Ladona</taxon>
    </lineage>
</organism>
<name>A0A8K0JW82_LADFU</name>
<reference evidence="2" key="1">
    <citation type="submission" date="2013-04" db="EMBL/GenBank/DDBJ databases">
        <authorList>
            <person name="Qu J."/>
            <person name="Murali S.C."/>
            <person name="Bandaranaike D."/>
            <person name="Bellair M."/>
            <person name="Blankenburg K."/>
            <person name="Chao H."/>
            <person name="Dinh H."/>
            <person name="Doddapaneni H."/>
            <person name="Downs B."/>
            <person name="Dugan-Rocha S."/>
            <person name="Elkadiri S."/>
            <person name="Gnanaolivu R.D."/>
            <person name="Hernandez B."/>
            <person name="Javaid M."/>
            <person name="Jayaseelan J.C."/>
            <person name="Lee S."/>
            <person name="Li M."/>
            <person name="Ming W."/>
            <person name="Munidasa M."/>
            <person name="Muniz J."/>
            <person name="Nguyen L."/>
            <person name="Ongeri F."/>
            <person name="Osuji N."/>
            <person name="Pu L.-L."/>
            <person name="Puazo M."/>
            <person name="Qu C."/>
            <person name="Quiroz J."/>
            <person name="Raj R."/>
            <person name="Weissenberger G."/>
            <person name="Xin Y."/>
            <person name="Zou X."/>
            <person name="Han Y."/>
            <person name="Richards S."/>
            <person name="Worley K."/>
            <person name="Muzny D."/>
            <person name="Gibbs R."/>
        </authorList>
    </citation>
    <scope>NUCLEOTIDE SEQUENCE</scope>
    <source>
        <strain evidence="2">Sampled in the wild</strain>
    </source>
</reference>
<evidence type="ECO:0000313" key="3">
    <source>
        <dbReference type="Proteomes" id="UP000792457"/>
    </source>
</evidence>
<evidence type="ECO:0000313" key="2">
    <source>
        <dbReference type="EMBL" id="KAG8223816.1"/>
    </source>
</evidence>
<feature type="compositionally biased region" description="Polar residues" evidence="1">
    <location>
        <begin position="47"/>
        <end position="63"/>
    </location>
</feature>